<feature type="domain" description="Ubiquitin-like" evidence="2">
    <location>
        <begin position="103"/>
        <end position="158"/>
    </location>
</feature>
<feature type="region of interest" description="Disordered" evidence="1">
    <location>
        <begin position="1"/>
        <end position="41"/>
    </location>
</feature>
<accession>A0A813AE35</accession>
<sequence>MGSCETVPSTDPMADAVRDSGAPVSLAPPTRASKEPRAEESALRDEFKSLFMSTNLDHVKEAWIIRNPWGKAIGTNIRFEAYLIHDALIPPLEVDAPSESGDRDLEVTTMNGEPVTIQIASPYLVSSVKTSLQTRLAVPSLMQKILVGEKELQDSECVPGDVNSVTLLRSEVPRVTTLQFLESMAFCVDDWKDTLFSHWYHFDSCYEPFPDSKAGILEWLSTHKDMKHTAFTAENFLQSFNGWLVTCQFLREITAGGERPNEEQMEKWREEMVHPEASQRDVEKLQGFLEEHCHSPSLFQVYPSPKTPSYTFGHEDDMDAVIFMVGRPKVAPQTLMVGAVELETPIAGE</sequence>
<dbReference type="PROSITE" id="PS50053">
    <property type="entry name" value="UBIQUITIN_2"/>
    <property type="match status" value="1"/>
</dbReference>
<dbReference type="AlphaFoldDB" id="A0A813AE35"/>
<name>A0A813AE35_9DINO</name>
<reference evidence="3" key="1">
    <citation type="submission" date="2021-02" db="EMBL/GenBank/DDBJ databases">
        <authorList>
            <person name="Dougan E. K."/>
            <person name="Rhodes N."/>
            <person name="Thang M."/>
            <person name="Chan C."/>
        </authorList>
    </citation>
    <scope>NUCLEOTIDE SEQUENCE</scope>
</reference>
<proteinExistence type="predicted"/>
<evidence type="ECO:0000259" key="2">
    <source>
        <dbReference type="PROSITE" id="PS50053"/>
    </source>
</evidence>
<evidence type="ECO:0000313" key="4">
    <source>
        <dbReference type="Proteomes" id="UP000601435"/>
    </source>
</evidence>
<protein>
    <recommendedName>
        <fullName evidence="2">Ubiquitin-like domain-containing protein</fullName>
    </recommendedName>
</protein>
<dbReference type="EMBL" id="CAJNJA010057673">
    <property type="protein sequence ID" value="CAE7862985.1"/>
    <property type="molecule type" value="Genomic_DNA"/>
</dbReference>
<dbReference type="OrthoDB" id="407978at2759"/>
<organism evidence="3 4">
    <name type="scientific">Symbiodinium necroappetens</name>
    <dbReference type="NCBI Taxonomy" id="1628268"/>
    <lineage>
        <taxon>Eukaryota</taxon>
        <taxon>Sar</taxon>
        <taxon>Alveolata</taxon>
        <taxon>Dinophyceae</taxon>
        <taxon>Suessiales</taxon>
        <taxon>Symbiodiniaceae</taxon>
        <taxon>Symbiodinium</taxon>
    </lineage>
</organism>
<keyword evidence="4" id="KW-1185">Reference proteome</keyword>
<gene>
    <name evidence="3" type="ORF">SNEC2469_LOCUS27407</name>
</gene>
<evidence type="ECO:0000313" key="3">
    <source>
        <dbReference type="EMBL" id="CAE7862985.1"/>
    </source>
</evidence>
<evidence type="ECO:0000256" key="1">
    <source>
        <dbReference type="SAM" id="MobiDB-lite"/>
    </source>
</evidence>
<feature type="compositionally biased region" description="Basic and acidic residues" evidence="1">
    <location>
        <begin position="32"/>
        <end position="41"/>
    </location>
</feature>
<dbReference type="Proteomes" id="UP000601435">
    <property type="component" value="Unassembled WGS sequence"/>
</dbReference>
<comment type="caution">
    <text evidence="3">The sequence shown here is derived from an EMBL/GenBank/DDBJ whole genome shotgun (WGS) entry which is preliminary data.</text>
</comment>
<dbReference type="InterPro" id="IPR000626">
    <property type="entry name" value="Ubiquitin-like_dom"/>
</dbReference>